<feature type="compositionally biased region" description="Low complexity" evidence="6">
    <location>
        <begin position="338"/>
        <end position="352"/>
    </location>
</feature>
<sequence length="510" mass="51926">MRRSPIRRGGVGGDELVLALVREHAGELLRFARRFSICADDAQDAYQRALEKLVLRMRGTPPVNVLSWLRTVLRHEALAVRAERERMLGKGPLDDDRNGDGAAVDPAERVERFERLAHTAEALRGLKPQELTALALRAEGLSYREICERTSWTYTRCNRAVTEGRRALLARLHAIESGAECARWLPVLSRFADGEAGASELAELRPHLRACTGCRATLRGFHAAPGQVGALLPVELLPVVVAAGTGAGGGIGIGRHLDGLLHTLLDRAGVSVLRVHGAIDALPGTKLAAVAASTVAVAGGGAAIEQAATAGVERARPPHVAASTAATVPAVAGPIPASASLPSSASRPASGPGTAGGGSSSVPGEAAFASAGSLPGEFALEQLQLSPSASVRGPAEYAAAVSRGSAIATAGAAQLAARPAFRAPANASSEELPASAASGATEAQSRRPHESTSTAGGTAAPAPAREPTAAPARQPAAAPATPPAFDPQPSHDAQQSPSSVAAPGGEFGGF</sequence>
<evidence type="ECO:0000256" key="5">
    <source>
        <dbReference type="ARBA" id="ARBA00023163"/>
    </source>
</evidence>
<dbReference type="SUPFAM" id="SSF88659">
    <property type="entry name" value="Sigma3 and sigma4 domains of RNA polymerase sigma factors"/>
    <property type="match status" value="1"/>
</dbReference>
<dbReference type="InterPro" id="IPR014284">
    <property type="entry name" value="RNA_pol_sigma-70_dom"/>
</dbReference>
<feature type="region of interest" description="Disordered" evidence="6">
    <location>
        <begin position="424"/>
        <end position="510"/>
    </location>
</feature>
<keyword evidence="3" id="KW-0731">Sigma factor</keyword>
<dbReference type="RefSeq" id="WP_318596432.1">
    <property type="nucleotide sequence ID" value="NZ_JAWSTH010000013.1"/>
</dbReference>
<keyword evidence="10" id="KW-1185">Reference proteome</keyword>
<accession>A0ABU4HLJ3</accession>
<dbReference type="Proteomes" id="UP001284601">
    <property type="component" value="Unassembled WGS sequence"/>
</dbReference>
<dbReference type="InterPro" id="IPR039425">
    <property type="entry name" value="RNA_pol_sigma-70-like"/>
</dbReference>
<dbReference type="EMBL" id="JAWSTH010000013">
    <property type="protein sequence ID" value="MDW5594175.1"/>
    <property type="molecule type" value="Genomic_DNA"/>
</dbReference>
<evidence type="ECO:0000313" key="9">
    <source>
        <dbReference type="EMBL" id="MDW5594175.1"/>
    </source>
</evidence>
<comment type="caution">
    <text evidence="9">The sequence shown here is derived from an EMBL/GenBank/DDBJ whole genome shotgun (WGS) entry which is preliminary data.</text>
</comment>
<evidence type="ECO:0000256" key="4">
    <source>
        <dbReference type="ARBA" id="ARBA00023125"/>
    </source>
</evidence>
<feature type="compositionally biased region" description="Low complexity" evidence="6">
    <location>
        <begin position="424"/>
        <end position="440"/>
    </location>
</feature>
<evidence type="ECO:0000259" key="7">
    <source>
        <dbReference type="Pfam" id="PF04542"/>
    </source>
</evidence>
<dbReference type="PANTHER" id="PTHR43133:SF8">
    <property type="entry name" value="RNA POLYMERASE SIGMA FACTOR HI_1459-RELATED"/>
    <property type="match status" value="1"/>
</dbReference>
<name>A0ABU4HLJ3_9ACTN</name>
<feature type="compositionally biased region" description="Low complexity" evidence="6">
    <location>
        <begin position="451"/>
        <end position="479"/>
    </location>
</feature>
<feature type="domain" description="Putative zinc-finger" evidence="8">
    <location>
        <begin position="181"/>
        <end position="215"/>
    </location>
</feature>
<keyword evidence="4" id="KW-0238">DNA-binding</keyword>
<keyword evidence="2" id="KW-0805">Transcription regulation</keyword>
<evidence type="ECO:0000259" key="8">
    <source>
        <dbReference type="Pfam" id="PF13490"/>
    </source>
</evidence>
<protein>
    <submittedName>
        <fullName evidence="9">Sigma-70 family RNA polymerase sigma factor</fullName>
    </submittedName>
</protein>
<dbReference type="InterPro" id="IPR013324">
    <property type="entry name" value="RNA_pol_sigma_r3/r4-like"/>
</dbReference>
<evidence type="ECO:0000256" key="2">
    <source>
        <dbReference type="ARBA" id="ARBA00023015"/>
    </source>
</evidence>
<dbReference type="Gene3D" id="1.10.10.10">
    <property type="entry name" value="Winged helix-like DNA-binding domain superfamily/Winged helix DNA-binding domain"/>
    <property type="match status" value="1"/>
</dbReference>
<evidence type="ECO:0000256" key="6">
    <source>
        <dbReference type="SAM" id="MobiDB-lite"/>
    </source>
</evidence>
<dbReference type="Pfam" id="PF13490">
    <property type="entry name" value="zf-HC2"/>
    <property type="match status" value="1"/>
</dbReference>
<dbReference type="NCBIfam" id="TIGR02937">
    <property type="entry name" value="sigma70-ECF"/>
    <property type="match status" value="1"/>
</dbReference>
<dbReference type="SUPFAM" id="SSF88946">
    <property type="entry name" value="Sigma2 domain of RNA polymerase sigma factors"/>
    <property type="match status" value="1"/>
</dbReference>
<gene>
    <name evidence="9" type="ORF">R7226_07505</name>
</gene>
<keyword evidence="5" id="KW-0804">Transcription</keyword>
<comment type="similarity">
    <text evidence="1">Belongs to the sigma-70 factor family. ECF subfamily.</text>
</comment>
<evidence type="ECO:0000313" key="10">
    <source>
        <dbReference type="Proteomes" id="UP001284601"/>
    </source>
</evidence>
<dbReference type="InterPro" id="IPR036388">
    <property type="entry name" value="WH-like_DNA-bd_sf"/>
</dbReference>
<reference evidence="10" key="1">
    <citation type="submission" date="2023-07" db="EMBL/GenBank/DDBJ databases">
        <title>Conexibacter stalactiti sp. nov., isolated from stalactites in a lava cave and emended description of the genus Conexibacter.</title>
        <authorList>
            <person name="Lee S.D."/>
        </authorList>
    </citation>
    <scope>NUCLEOTIDE SEQUENCE [LARGE SCALE GENOMIC DNA]</scope>
    <source>
        <strain evidence="10">KCTC 39840</strain>
    </source>
</reference>
<evidence type="ECO:0000256" key="3">
    <source>
        <dbReference type="ARBA" id="ARBA00023082"/>
    </source>
</evidence>
<dbReference type="InterPro" id="IPR027383">
    <property type="entry name" value="Znf_put"/>
</dbReference>
<dbReference type="Pfam" id="PF04542">
    <property type="entry name" value="Sigma70_r2"/>
    <property type="match status" value="1"/>
</dbReference>
<proteinExistence type="inferred from homology"/>
<dbReference type="InterPro" id="IPR007627">
    <property type="entry name" value="RNA_pol_sigma70_r2"/>
</dbReference>
<feature type="domain" description="RNA polymerase sigma-70 region 2" evidence="7">
    <location>
        <begin position="20"/>
        <end position="78"/>
    </location>
</feature>
<dbReference type="Gene3D" id="1.10.1740.10">
    <property type="match status" value="1"/>
</dbReference>
<dbReference type="PANTHER" id="PTHR43133">
    <property type="entry name" value="RNA POLYMERASE ECF-TYPE SIGMA FACTO"/>
    <property type="match status" value="1"/>
</dbReference>
<feature type="region of interest" description="Disordered" evidence="6">
    <location>
        <begin position="338"/>
        <end position="368"/>
    </location>
</feature>
<organism evidence="9 10">
    <name type="scientific">Conexibacter stalactiti</name>
    <dbReference type="NCBI Taxonomy" id="1940611"/>
    <lineage>
        <taxon>Bacteria</taxon>
        <taxon>Bacillati</taxon>
        <taxon>Actinomycetota</taxon>
        <taxon>Thermoleophilia</taxon>
        <taxon>Solirubrobacterales</taxon>
        <taxon>Conexibacteraceae</taxon>
        <taxon>Conexibacter</taxon>
    </lineage>
</organism>
<dbReference type="InterPro" id="IPR013325">
    <property type="entry name" value="RNA_pol_sigma_r2"/>
</dbReference>
<evidence type="ECO:0000256" key="1">
    <source>
        <dbReference type="ARBA" id="ARBA00010641"/>
    </source>
</evidence>